<accession>A0A834GI31</accession>
<dbReference type="OrthoDB" id="10250354at2759"/>
<evidence type="ECO:0000313" key="4">
    <source>
        <dbReference type="Proteomes" id="UP000626092"/>
    </source>
</evidence>
<evidence type="ECO:0000313" key="3">
    <source>
        <dbReference type="EMBL" id="KAF7132552.1"/>
    </source>
</evidence>
<feature type="compositionally biased region" description="Polar residues" evidence="1">
    <location>
        <begin position="149"/>
        <end position="162"/>
    </location>
</feature>
<dbReference type="Pfam" id="PF00226">
    <property type="entry name" value="DnaJ"/>
    <property type="match status" value="1"/>
</dbReference>
<name>A0A834GI31_RHOSS</name>
<sequence>MDTSDPRWDSYYGILGVNVDSSDEDIRRAYRKLAMQWHPDKWTRSPSLLGEAKHKFQQIQEAYSVLSDQRKRAMYDAGLYHTLEDEDEDFSDFLMEMMSLMNQTKREGKSYSMEELQSMFTDMAKGFEYPNWSYSPHFQWPSSYESSQWGQEPSTFNDSGSSHRSRRTTYPMAGTNSHIRLSNFHMY</sequence>
<feature type="region of interest" description="Disordered" evidence="1">
    <location>
        <begin position="149"/>
        <end position="171"/>
    </location>
</feature>
<dbReference type="PROSITE" id="PS00636">
    <property type="entry name" value="DNAJ_1"/>
    <property type="match status" value="1"/>
</dbReference>
<dbReference type="PRINTS" id="PR00625">
    <property type="entry name" value="JDOMAIN"/>
</dbReference>
<feature type="domain" description="J" evidence="2">
    <location>
        <begin position="10"/>
        <end position="79"/>
    </location>
</feature>
<dbReference type="CDD" id="cd06257">
    <property type="entry name" value="DnaJ"/>
    <property type="match status" value="1"/>
</dbReference>
<evidence type="ECO:0000256" key="1">
    <source>
        <dbReference type="SAM" id="MobiDB-lite"/>
    </source>
</evidence>
<dbReference type="EMBL" id="WJXA01000009">
    <property type="protein sequence ID" value="KAF7132552.1"/>
    <property type="molecule type" value="Genomic_DNA"/>
</dbReference>
<dbReference type="PANTHER" id="PTHR44743">
    <property type="entry name" value="PUTATIVE, EXPRESSED-RELATED"/>
    <property type="match status" value="1"/>
</dbReference>
<proteinExistence type="predicted"/>
<keyword evidence="4" id="KW-1185">Reference proteome</keyword>
<gene>
    <name evidence="3" type="ORF">RHSIM_Rhsim09G0067100</name>
</gene>
<organism evidence="3 4">
    <name type="scientific">Rhododendron simsii</name>
    <name type="common">Sims's rhododendron</name>
    <dbReference type="NCBI Taxonomy" id="118357"/>
    <lineage>
        <taxon>Eukaryota</taxon>
        <taxon>Viridiplantae</taxon>
        <taxon>Streptophyta</taxon>
        <taxon>Embryophyta</taxon>
        <taxon>Tracheophyta</taxon>
        <taxon>Spermatophyta</taxon>
        <taxon>Magnoliopsida</taxon>
        <taxon>eudicotyledons</taxon>
        <taxon>Gunneridae</taxon>
        <taxon>Pentapetalae</taxon>
        <taxon>asterids</taxon>
        <taxon>Ericales</taxon>
        <taxon>Ericaceae</taxon>
        <taxon>Ericoideae</taxon>
        <taxon>Rhodoreae</taxon>
        <taxon>Rhododendron</taxon>
    </lineage>
</organism>
<dbReference type="InterPro" id="IPR001623">
    <property type="entry name" value="DnaJ_domain"/>
</dbReference>
<dbReference type="SMART" id="SM00271">
    <property type="entry name" value="DnaJ"/>
    <property type="match status" value="1"/>
</dbReference>
<dbReference type="InterPro" id="IPR036869">
    <property type="entry name" value="J_dom_sf"/>
</dbReference>
<comment type="caution">
    <text evidence="3">The sequence shown here is derived from an EMBL/GenBank/DDBJ whole genome shotgun (WGS) entry which is preliminary data.</text>
</comment>
<dbReference type="InterPro" id="IPR018253">
    <property type="entry name" value="DnaJ_domain_CS"/>
</dbReference>
<evidence type="ECO:0000259" key="2">
    <source>
        <dbReference type="PROSITE" id="PS50076"/>
    </source>
</evidence>
<reference evidence="3" key="1">
    <citation type="submission" date="2019-11" db="EMBL/GenBank/DDBJ databases">
        <authorList>
            <person name="Liu Y."/>
            <person name="Hou J."/>
            <person name="Li T.-Q."/>
            <person name="Guan C.-H."/>
            <person name="Wu X."/>
            <person name="Wu H.-Z."/>
            <person name="Ling F."/>
            <person name="Zhang R."/>
            <person name="Shi X.-G."/>
            <person name="Ren J.-P."/>
            <person name="Chen E.-F."/>
            <person name="Sun J.-M."/>
        </authorList>
    </citation>
    <scope>NUCLEOTIDE SEQUENCE</scope>
    <source>
        <strain evidence="3">Adult_tree_wgs_1</strain>
        <tissue evidence="3">Leaves</tissue>
    </source>
</reference>
<dbReference type="PANTHER" id="PTHR44743:SF10">
    <property type="entry name" value="J DOMAIN-CONTAINING PROTEIN"/>
    <property type="match status" value="1"/>
</dbReference>
<dbReference type="PROSITE" id="PS50076">
    <property type="entry name" value="DNAJ_2"/>
    <property type="match status" value="1"/>
</dbReference>
<dbReference type="SUPFAM" id="SSF46565">
    <property type="entry name" value="Chaperone J-domain"/>
    <property type="match status" value="1"/>
</dbReference>
<dbReference type="AlphaFoldDB" id="A0A834GI31"/>
<protein>
    <recommendedName>
        <fullName evidence="2">J domain-containing protein</fullName>
    </recommendedName>
</protein>
<dbReference type="Proteomes" id="UP000626092">
    <property type="component" value="Unassembled WGS sequence"/>
</dbReference>
<dbReference type="Gene3D" id="1.10.287.110">
    <property type="entry name" value="DnaJ domain"/>
    <property type="match status" value="1"/>
</dbReference>